<keyword evidence="5 7" id="KW-1133">Transmembrane helix</keyword>
<dbReference type="eggNOG" id="KOG0858">
    <property type="taxonomic scope" value="Eukaryota"/>
</dbReference>
<evidence type="ECO:0000313" key="8">
    <source>
        <dbReference type="EnsemblProtists" id="EOD27077"/>
    </source>
</evidence>
<sequence>LEEWYYEMPLVTRVYLTASIVTTGSCALELVSPFSLYFNFNLVVFKFQAATQQVWRLFTNFFFFGSIGLDFLFHMFFLVRYCRLLEEGSFRGRTADFVAMLLFGAHSTLGPRAVDGSAPTTRETLGPLLCACSPFTDVPPFLGSALAFMMVYVWGRRNEHVRMSFLGLFQFRAPYLPWVLLGFS</sequence>
<dbReference type="InterPro" id="IPR035952">
    <property type="entry name" value="Rhomboid-like_sf"/>
</dbReference>
<comment type="caution">
    <text evidence="7">Lacks conserved residue(s) required for the propagation of feature annotation.</text>
</comment>
<keyword evidence="3 7" id="KW-0812">Transmembrane</keyword>
<accession>A0A0D3JU92</accession>
<evidence type="ECO:0000256" key="3">
    <source>
        <dbReference type="ARBA" id="ARBA00022692"/>
    </source>
</evidence>
<name>A0A0D3JU92_EMIH1</name>
<dbReference type="PaxDb" id="2903-EOD27077"/>
<keyword evidence="9" id="KW-1185">Reference proteome</keyword>
<dbReference type="RefSeq" id="XP_005779506.1">
    <property type="nucleotide sequence ID" value="XM_005779449.1"/>
</dbReference>
<protein>
    <recommendedName>
        <fullName evidence="7">Derlin</fullName>
    </recommendedName>
</protein>
<dbReference type="AlphaFoldDB" id="A0A0D3JU92"/>
<dbReference type="GO" id="GO:0005789">
    <property type="term" value="C:endoplasmic reticulum membrane"/>
    <property type="evidence" value="ECO:0007669"/>
    <property type="project" value="UniProtKB-SubCell"/>
</dbReference>
<evidence type="ECO:0000256" key="4">
    <source>
        <dbReference type="ARBA" id="ARBA00022824"/>
    </source>
</evidence>
<evidence type="ECO:0000313" key="9">
    <source>
        <dbReference type="Proteomes" id="UP000013827"/>
    </source>
</evidence>
<proteinExistence type="inferred from homology"/>
<organism evidence="8 9">
    <name type="scientific">Emiliania huxleyi (strain CCMP1516)</name>
    <dbReference type="NCBI Taxonomy" id="280463"/>
    <lineage>
        <taxon>Eukaryota</taxon>
        <taxon>Haptista</taxon>
        <taxon>Haptophyta</taxon>
        <taxon>Prymnesiophyceae</taxon>
        <taxon>Isochrysidales</taxon>
        <taxon>Noelaerhabdaceae</taxon>
        <taxon>Emiliania</taxon>
    </lineage>
</organism>
<evidence type="ECO:0000256" key="6">
    <source>
        <dbReference type="ARBA" id="ARBA00023136"/>
    </source>
</evidence>
<evidence type="ECO:0000256" key="2">
    <source>
        <dbReference type="ARBA" id="ARBA00008917"/>
    </source>
</evidence>
<dbReference type="GeneID" id="17272623"/>
<comment type="subcellular location">
    <subcellularLocation>
        <location evidence="1 7">Endoplasmic reticulum membrane</location>
        <topology evidence="1 7">Multi-pass membrane protein</topology>
    </subcellularLocation>
</comment>
<evidence type="ECO:0000256" key="5">
    <source>
        <dbReference type="ARBA" id="ARBA00022989"/>
    </source>
</evidence>
<dbReference type="PANTHER" id="PTHR11009">
    <property type="entry name" value="DER1-LIKE PROTEIN, DERLIN"/>
    <property type="match status" value="1"/>
</dbReference>
<reference evidence="9" key="1">
    <citation type="journal article" date="2013" name="Nature">
        <title>Pan genome of the phytoplankton Emiliania underpins its global distribution.</title>
        <authorList>
            <person name="Read B.A."/>
            <person name="Kegel J."/>
            <person name="Klute M.J."/>
            <person name="Kuo A."/>
            <person name="Lefebvre S.C."/>
            <person name="Maumus F."/>
            <person name="Mayer C."/>
            <person name="Miller J."/>
            <person name="Monier A."/>
            <person name="Salamov A."/>
            <person name="Young J."/>
            <person name="Aguilar M."/>
            <person name="Claverie J.M."/>
            <person name="Frickenhaus S."/>
            <person name="Gonzalez K."/>
            <person name="Herman E.K."/>
            <person name="Lin Y.C."/>
            <person name="Napier J."/>
            <person name="Ogata H."/>
            <person name="Sarno A.F."/>
            <person name="Shmutz J."/>
            <person name="Schroeder D."/>
            <person name="de Vargas C."/>
            <person name="Verret F."/>
            <person name="von Dassow P."/>
            <person name="Valentin K."/>
            <person name="Van de Peer Y."/>
            <person name="Wheeler G."/>
            <person name="Dacks J.B."/>
            <person name="Delwiche C.F."/>
            <person name="Dyhrman S.T."/>
            <person name="Glockner G."/>
            <person name="John U."/>
            <person name="Richards T."/>
            <person name="Worden A.Z."/>
            <person name="Zhang X."/>
            <person name="Grigoriev I.V."/>
            <person name="Allen A.E."/>
            <person name="Bidle K."/>
            <person name="Borodovsky M."/>
            <person name="Bowler C."/>
            <person name="Brownlee C."/>
            <person name="Cock J.M."/>
            <person name="Elias M."/>
            <person name="Gladyshev V.N."/>
            <person name="Groth M."/>
            <person name="Guda C."/>
            <person name="Hadaegh A."/>
            <person name="Iglesias-Rodriguez M.D."/>
            <person name="Jenkins J."/>
            <person name="Jones B.M."/>
            <person name="Lawson T."/>
            <person name="Leese F."/>
            <person name="Lindquist E."/>
            <person name="Lobanov A."/>
            <person name="Lomsadze A."/>
            <person name="Malik S.B."/>
            <person name="Marsh M.E."/>
            <person name="Mackinder L."/>
            <person name="Mock T."/>
            <person name="Mueller-Roeber B."/>
            <person name="Pagarete A."/>
            <person name="Parker M."/>
            <person name="Probert I."/>
            <person name="Quesneville H."/>
            <person name="Raines C."/>
            <person name="Rensing S.A."/>
            <person name="Riano-Pachon D.M."/>
            <person name="Richier S."/>
            <person name="Rokitta S."/>
            <person name="Shiraiwa Y."/>
            <person name="Soanes D.M."/>
            <person name="van der Giezen M."/>
            <person name="Wahlund T.M."/>
            <person name="Williams B."/>
            <person name="Wilson W."/>
            <person name="Wolfe G."/>
            <person name="Wurch L.L."/>
        </authorList>
    </citation>
    <scope>NUCLEOTIDE SEQUENCE</scope>
</reference>
<dbReference type="HOGENOM" id="CLU_051898_5_2_1"/>
<dbReference type="KEGG" id="ehx:EMIHUDRAFT_56200"/>
<dbReference type="InterPro" id="IPR007599">
    <property type="entry name" value="DER1"/>
</dbReference>
<dbReference type="EnsemblProtists" id="EOD27077">
    <property type="protein sequence ID" value="EOD27077"/>
    <property type="gene ID" value="EMIHUDRAFT_56200"/>
</dbReference>
<dbReference type="Pfam" id="PF04511">
    <property type="entry name" value="DER1"/>
    <property type="match status" value="2"/>
</dbReference>
<keyword evidence="6 7" id="KW-0472">Membrane</keyword>
<dbReference type="Proteomes" id="UP000013827">
    <property type="component" value="Unassembled WGS sequence"/>
</dbReference>
<feature type="transmembrane region" description="Helical" evidence="7">
    <location>
        <begin position="57"/>
        <end position="79"/>
    </location>
</feature>
<evidence type="ECO:0000256" key="7">
    <source>
        <dbReference type="RuleBase" id="RU363059"/>
    </source>
</evidence>
<comment type="similarity">
    <text evidence="2 7">Belongs to the derlin family.</text>
</comment>
<reference evidence="8" key="2">
    <citation type="submission" date="2024-10" db="UniProtKB">
        <authorList>
            <consortium name="EnsemblProtists"/>
        </authorList>
    </citation>
    <scope>IDENTIFICATION</scope>
</reference>
<evidence type="ECO:0000256" key="1">
    <source>
        <dbReference type="ARBA" id="ARBA00004477"/>
    </source>
</evidence>
<keyword evidence="4 7" id="KW-0256">Endoplasmic reticulum</keyword>
<feature type="transmembrane region" description="Helical" evidence="7">
    <location>
        <begin position="138"/>
        <end position="155"/>
    </location>
</feature>
<dbReference type="GO" id="GO:0006950">
    <property type="term" value="P:response to stress"/>
    <property type="evidence" value="ECO:0007669"/>
    <property type="project" value="UniProtKB-ARBA"/>
</dbReference>
<dbReference type="SUPFAM" id="SSF144091">
    <property type="entry name" value="Rhomboid-like"/>
    <property type="match status" value="1"/>
</dbReference>
<comment type="function">
    <text evidence="7">May be involved in the degradation of misfolded endoplasmic reticulum (ER) luminal proteins.</text>
</comment>
<dbReference type="STRING" id="2903.R1CWK6"/>
<feature type="transmembrane region" description="Helical" evidence="7">
    <location>
        <begin position="20"/>
        <end position="45"/>
    </location>
</feature>